<feature type="transmembrane region" description="Helical" evidence="6">
    <location>
        <begin position="79"/>
        <end position="96"/>
    </location>
</feature>
<evidence type="ECO:0000256" key="2">
    <source>
        <dbReference type="ARBA" id="ARBA00009853"/>
    </source>
</evidence>
<keyword evidence="5 6" id="KW-0472">Membrane</keyword>
<proteinExistence type="inferred from homology"/>
<evidence type="ECO:0000313" key="8">
    <source>
        <dbReference type="EMBL" id="MBB5045115.1"/>
    </source>
</evidence>
<dbReference type="GO" id="GO:0016020">
    <property type="term" value="C:membrane"/>
    <property type="evidence" value="ECO:0007669"/>
    <property type="project" value="UniProtKB-SubCell"/>
</dbReference>
<evidence type="ECO:0000256" key="3">
    <source>
        <dbReference type="ARBA" id="ARBA00022692"/>
    </source>
</evidence>
<comment type="subcellular location">
    <subcellularLocation>
        <location evidence="1">Membrane</location>
        <topology evidence="1">Multi-pass membrane protein</topology>
    </subcellularLocation>
</comment>
<evidence type="ECO:0000256" key="6">
    <source>
        <dbReference type="SAM" id="Phobius"/>
    </source>
</evidence>
<reference evidence="8 9" key="1">
    <citation type="submission" date="2020-08" db="EMBL/GenBank/DDBJ databases">
        <title>Genomic Encyclopedia of Type Strains, Phase IV (KMG-IV): sequencing the most valuable type-strain genomes for metagenomic binning, comparative biology and taxonomic classification.</title>
        <authorList>
            <person name="Goeker M."/>
        </authorList>
    </citation>
    <scope>NUCLEOTIDE SEQUENCE [LARGE SCALE GENOMIC DNA]</scope>
    <source>
        <strain evidence="8 9">DSM 21319</strain>
    </source>
</reference>
<evidence type="ECO:0000256" key="1">
    <source>
        <dbReference type="ARBA" id="ARBA00004141"/>
    </source>
</evidence>
<dbReference type="AlphaFoldDB" id="A0A7W7YZA8"/>
<sequence length="312" mass="33333">MDAPYSNPMRGILLKVASVVIFLCMSTLIKAAGKDLAAGQITFLRSAFAIVPIAIYFGCRGELVDAFRTRDLTGHLMRGFVGILAMGCGFYGLTRLPLPEAIAIGYAMPLIAVVIAAVFLQETVGLYRWSAVLVGLTGVVIITWPRLTLFRDGGVGSVEAMGALAVLASATLGACAMVLVRKLVQAERTHTIVLYFSLSASVFSLVTLPFGWSELSWQALILLALAGFCGGIAQLLLTASYRYADVSTIAPFEYTSIVLGLVIGYFLFGDVPTGAMLVGTVIVVIAGIFVILREHRLGLQRRAARKHITPQG</sequence>
<comment type="caution">
    <text evidence="8">The sequence shown here is derived from an EMBL/GenBank/DDBJ whole genome shotgun (WGS) entry which is preliminary data.</text>
</comment>
<feature type="transmembrane region" description="Helical" evidence="6">
    <location>
        <begin position="127"/>
        <end position="148"/>
    </location>
</feature>
<dbReference type="InterPro" id="IPR037185">
    <property type="entry name" value="EmrE-like"/>
</dbReference>
<evidence type="ECO:0000259" key="7">
    <source>
        <dbReference type="Pfam" id="PF00892"/>
    </source>
</evidence>
<name>A0A7W7YZA8_9HYPH</name>
<dbReference type="EMBL" id="JACHIK010000027">
    <property type="protein sequence ID" value="MBB5045115.1"/>
    <property type="molecule type" value="Genomic_DNA"/>
</dbReference>
<dbReference type="Gene3D" id="1.10.3730.20">
    <property type="match status" value="1"/>
</dbReference>
<evidence type="ECO:0000256" key="4">
    <source>
        <dbReference type="ARBA" id="ARBA00022989"/>
    </source>
</evidence>
<organism evidence="8 9">
    <name type="scientific">Shinella fusca</name>
    <dbReference type="NCBI Taxonomy" id="544480"/>
    <lineage>
        <taxon>Bacteria</taxon>
        <taxon>Pseudomonadati</taxon>
        <taxon>Pseudomonadota</taxon>
        <taxon>Alphaproteobacteria</taxon>
        <taxon>Hyphomicrobiales</taxon>
        <taxon>Rhizobiaceae</taxon>
        <taxon>Shinella</taxon>
    </lineage>
</organism>
<feature type="domain" description="EamA" evidence="7">
    <location>
        <begin position="10"/>
        <end position="143"/>
    </location>
</feature>
<feature type="transmembrane region" description="Helical" evidence="6">
    <location>
        <begin position="217"/>
        <end position="237"/>
    </location>
</feature>
<feature type="transmembrane region" description="Helical" evidence="6">
    <location>
        <begin position="37"/>
        <end position="58"/>
    </location>
</feature>
<keyword evidence="9" id="KW-1185">Reference proteome</keyword>
<comment type="similarity">
    <text evidence="2">Belongs to the drug/metabolite transporter (DMT) superfamily. 10 TMS drug/metabolite exporter (DME) (TC 2.A.7.3) family.</text>
</comment>
<dbReference type="Pfam" id="PF00892">
    <property type="entry name" value="EamA"/>
    <property type="match status" value="2"/>
</dbReference>
<gene>
    <name evidence="8" type="ORF">HNQ66_004543</name>
</gene>
<evidence type="ECO:0000313" key="9">
    <source>
        <dbReference type="Proteomes" id="UP000535406"/>
    </source>
</evidence>
<keyword evidence="3 6" id="KW-0812">Transmembrane</keyword>
<feature type="transmembrane region" description="Helical" evidence="6">
    <location>
        <begin position="12"/>
        <end position="31"/>
    </location>
</feature>
<feature type="domain" description="EamA" evidence="7">
    <location>
        <begin position="161"/>
        <end position="291"/>
    </location>
</feature>
<feature type="transmembrane region" description="Helical" evidence="6">
    <location>
        <begin position="102"/>
        <end position="120"/>
    </location>
</feature>
<dbReference type="SUPFAM" id="SSF103481">
    <property type="entry name" value="Multidrug resistance efflux transporter EmrE"/>
    <property type="match status" value="2"/>
</dbReference>
<dbReference type="Proteomes" id="UP000535406">
    <property type="component" value="Unassembled WGS sequence"/>
</dbReference>
<accession>A0A7W7YZA8</accession>
<dbReference type="RefSeq" id="WP_184147018.1">
    <property type="nucleotide sequence ID" value="NZ_JACHIK010000027.1"/>
</dbReference>
<keyword evidence="4 6" id="KW-1133">Transmembrane helix</keyword>
<dbReference type="PANTHER" id="PTHR22911">
    <property type="entry name" value="ACYL-MALONYL CONDENSING ENZYME-RELATED"/>
    <property type="match status" value="1"/>
</dbReference>
<feature type="transmembrane region" description="Helical" evidence="6">
    <location>
        <begin position="160"/>
        <end position="180"/>
    </location>
</feature>
<dbReference type="PANTHER" id="PTHR22911:SF6">
    <property type="entry name" value="SOLUTE CARRIER FAMILY 35 MEMBER G1"/>
    <property type="match status" value="1"/>
</dbReference>
<feature type="transmembrane region" description="Helical" evidence="6">
    <location>
        <begin position="192"/>
        <end position="211"/>
    </location>
</feature>
<evidence type="ECO:0000256" key="5">
    <source>
        <dbReference type="ARBA" id="ARBA00023136"/>
    </source>
</evidence>
<feature type="transmembrane region" description="Helical" evidence="6">
    <location>
        <begin position="249"/>
        <end position="268"/>
    </location>
</feature>
<protein>
    <submittedName>
        <fullName evidence="8">Drug/metabolite transporter (DMT)-like permease</fullName>
    </submittedName>
</protein>
<dbReference type="InterPro" id="IPR000620">
    <property type="entry name" value="EamA_dom"/>
</dbReference>
<feature type="transmembrane region" description="Helical" evidence="6">
    <location>
        <begin position="274"/>
        <end position="292"/>
    </location>
</feature>